<dbReference type="PANTHER" id="PTHR13696:SF99">
    <property type="entry name" value="COBYRINIC ACID AC-DIAMIDE SYNTHASE"/>
    <property type="match status" value="1"/>
</dbReference>
<organism evidence="3 4">
    <name type="scientific">Streptomyces minutiscleroticus</name>
    <dbReference type="NCBI Taxonomy" id="68238"/>
    <lineage>
        <taxon>Bacteria</taxon>
        <taxon>Bacillati</taxon>
        <taxon>Actinomycetota</taxon>
        <taxon>Actinomycetes</taxon>
        <taxon>Kitasatosporales</taxon>
        <taxon>Streptomycetaceae</taxon>
        <taxon>Streptomyces</taxon>
    </lineage>
</organism>
<evidence type="ECO:0000259" key="2">
    <source>
        <dbReference type="Pfam" id="PF13614"/>
    </source>
</evidence>
<dbReference type="InterPro" id="IPR025669">
    <property type="entry name" value="AAA_dom"/>
</dbReference>
<gene>
    <name evidence="3" type="primary">parA2</name>
    <name evidence="3" type="ORF">GCM10010358_80600</name>
</gene>
<dbReference type="Pfam" id="PF13614">
    <property type="entry name" value="AAA_31"/>
    <property type="match status" value="1"/>
</dbReference>
<feature type="domain" description="CobQ/CobB/MinD/ParA nucleotide binding" evidence="1">
    <location>
        <begin position="132"/>
        <end position="156"/>
    </location>
</feature>
<dbReference type="InterPro" id="IPR027417">
    <property type="entry name" value="P-loop_NTPase"/>
</dbReference>
<evidence type="ECO:0000259" key="1">
    <source>
        <dbReference type="Pfam" id="PF01656"/>
    </source>
</evidence>
<comment type="caution">
    <text evidence="3">The sequence shown here is derived from an EMBL/GenBank/DDBJ whole genome shotgun (WGS) entry which is preliminary data.</text>
</comment>
<keyword evidence="4" id="KW-1185">Reference proteome</keyword>
<dbReference type="InterPro" id="IPR050678">
    <property type="entry name" value="DNA_Partitioning_ATPase"/>
</dbReference>
<accession>A0A918P3I0</accession>
<reference evidence="3" key="2">
    <citation type="submission" date="2020-09" db="EMBL/GenBank/DDBJ databases">
        <authorList>
            <person name="Sun Q."/>
            <person name="Ohkuma M."/>
        </authorList>
    </citation>
    <scope>NUCLEOTIDE SEQUENCE</scope>
    <source>
        <strain evidence="3">JCM 4790</strain>
    </source>
</reference>
<sequence length="418" mass="45093">MRPACHLSIFDGSMLPRMASPTSGGEREKLVSKLPASLRQALKVRAAQLSTDVQDAVTDGIQAWRAHSEPLPSVDTAGAESFGTWLPEGLYDLFKQDCAARGVSYIQGLAQAVALWLEQNPADDEAAPTRRIIVCNQKGGVGKTAVTAGLAQALAEAPREPAGKTNGAAAAARAAARQGLRVLMVDYDPQGHLSHQLGLKAIPAGRESLITHMLNREQAQTPLIDLTVGIEEARFGDRLRILPAAFDAFLLDSGLTMFRGPRHAALERALAPLEEHFDVIVIDSPPSLGLAMDAAIYYGRRRDGEKPGSSGLVIPVEAEDTSAQAYGMLINQVVSLTGDYDIEVEQLGLVVNKYDSRRGYIATSSLEKWKSLGSPPVLAVIGDLKEQREAVRLQRALLAYSPESDQAHHMREIARRLT</sequence>
<dbReference type="PANTHER" id="PTHR13696">
    <property type="entry name" value="P-LOOP CONTAINING NUCLEOSIDE TRIPHOSPHATE HYDROLASE"/>
    <property type="match status" value="1"/>
</dbReference>
<dbReference type="InterPro" id="IPR002586">
    <property type="entry name" value="CobQ/CobB/MinD/ParA_Nub-bd_dom"/>
</dbReference>
<name>A0A918P3I0_9ACTN</name>
<dbReference type="CDD" id="cd02042">
    <property type="entry name" value="ParAB_family"/>
    <property type="match status" value="1"/>
</dbReference>
<reference evidence="3" key="1">
    <citation type="journal article" date="2014" name="Int. J. Syst. Evol. Microbiol.">
        <title>Complete genome sequence of Corynebacterium casei LMG S-19264T (=DSM 44701T), isolated from a smear-ripened cheese.</title>
        <authorList>
            <consortium name="US DOE Joint Genome Institute (JGI-PGF)"/>
            <person name="Walter F."/>
            <person name="Albersmeier A."/>
            <person name="Kalinowski J."/>
            <person name="Ruckert C."/>
        </authorList>
    </citation>
    <scope>NUCLEOTIDE SEQUENCE</scope>
    <source>
        <strain evidence="3">JCM 4790</strain>
    </source>
</reference>
<dbReference type="Proteomes" id="UP000619244">
    <property type="component" value="Unassembled WGS sequence"/>
</dbReference>
<dbReference type="AlphaFoldDB" id="A0A918P3I0"/>
<keyword evidence="3" id="KW-0808">Transferase</keyword>
<dbReference type="GO" id="GO:0016740">
    <property type="term" value="F:transferase activity"/>
    <property type="evidence" value="ECO:0007669"/>
    <property type="project" value="UniProtKB-KW"/>
</dbReference>
<evidence type="ECO:0000313" key="4">
    <source>
        <dbReference type="Proteomes" id="UP000619244"/>
    </source>
</evidence>
<protein>
    <submittedName>
        <fullName evidence="3">Phosphopantetheine--protein transferase</fullName>
    </submittedName>
</protein>
<dbReference type="Pfam" id="PF01656">
    <property type="entry name" value="CbiA"/>
    <property type="match status" value="1"/>
</dbReference>
<dbReference type="Gene3D" id="3.40.50.300">
    <property type="entry name" value="P-loop containing nucleotide triphosphate hydrolases"/>
    <property type="match status" value="2"/>
</dbReference>
<feature type="domain" description="AAA" evidence="2">
    <location>
        <begin position="163"/>
        <end position="333"/>
    </location>
</feature>
<evidence type="ECO:0000313" key="3">
    <source>
        <dbReference type="EMBL" id="GGY16866.1"/>
    </source>
</evidence>
<dbReference type="SUPFAM" id="SSF52540">
    <property type="entry name" value="P-loop containing nucleoside triphosphate hydrolases"/>
    <property type="match status" value="2"/>
</dbReference>
<proteinExistence type="predicted"/>
<dbReference type="EMBL" id="BMVU01000112">
    <property type="protein sequence ID" value="GGY16866.1"/>
    <property type="molecule type" value="Genomic_DNA"/>
</dbReference>